<dbReference type="EMBL" id="ASPP01015545">
    <property type="protein sequence ID" value="ETO18074.1"/>
    <property type="molecule type" value="Genomic_DNA"/>
</dbReference>
<dbReference type="Proteomes" id="UP000023152">
    <property type="component" value="Unassembled WGS sequence"/>
</dbReference>
<protein>
    <submittedName>
        <fullName evidence="2">Uncharacterized protein</fullName>
    </submittedName>
</protein>
<keyword evidence="3" id="KW-1185">Reference proteome</keyword>
<feature type="region of interest" description="Disordered" evidence="1">
    <location>
        <begin position="1"/>
        <end position="20"/>
    </location>
</feature>
<feature type="compositionally biased region" description="Basic and acidic residues" evidence="1">
    <location>
        <begin position="152"/>
        <end position="167"/>
    </location>
</feature>
<comment type="caution">
    <text evidence="2">The sequence shown here is derived from an EMBL/GenBank/DDBJ whole genome shotgun (WGS) entry which is preliminary data.</text>
</comment>
<feature type="region of interest" description="Disordered" evidence="1">
    <location>
        <begin position="72"/>
        <end position="114"/>
    </location>
</feature>
<organism evidence="2 3">
    <name type="scientific">Reticulomyxa filosa</name>
    <dbReference type="NCBI Taxonomy" id="46433"/>
    <lineage>
        <taxon>Eukaryota</taxon>
        <taxon>Sar</taxon>
        <taxon>Rhizaria</taxon>
        <taxon>Retaria</taxon>
        <taxon>Foraminifera</taxon>
        <taxon>Monothalamids</taxon>
        <taxon>Reticulomyxidae</taxon>
        <taxon>Reticulomyxa</taxon>
    </lineage>
</organism>
<feature type="compositionally biased region" description="Polar residues" evidence="1">
    <location>
        <begin position="197"/>
        <end position="208"/>
    </location>
</feature>
<accession>X6MW66</accession>
<evidence type="ECO:0000256" key="1">
    <source>
        <dbReference type="SAM" id="MobiDB-lite"/>
    </source>
</evidence>
<proteinExistence type="predicted"/>
<evidence type="ECO:0000313" key="3">
    <source>
        <dbReference type="Proteomes" id="UP000023152"/>
    </source>
</evidence>
<gene>
    <name evidence="2" type="ORF">RFI_19216</name>
</gene>
<feature type="region of interest" description="Disordered" evidence="1">
    <location>
        <begin position="152"/>
        <end position="218"/>
    </location>
</feature>
<sequence>RCKQNKYHYDNNNNNNNNNRKVSLSQVKLQISPNENLALNTFDPTRGEDILENKHEGIGKCPFARLNDMSRQPKMAKKKQHLQSKVQQASANNSNNPNPNPNPNNPNPLDRMQDNSKMLKQGQFELWHPIVSQPCSLELDCNSVESISANPKCEEKGNEYGDMKTKEGDEDDQCRSIAKTQLSKKKHKRWEQEAKSLVQTPHSNSCATPSDRPYTAPSQHVHGQFDIATEPQSVTMKATTVVSIIHGSKDTANTNTNTNINTNTNTKSNANINTNTNTNTNTNPSANINTAKLTPDMVEFWNKAMSMFAVESMGSSCYKIKHSKFRI</sequence>
<reference evidence="2 3" key="1">
    <citation type="journal article" date="2013" name="Curr. Biol.">
        <title>The Genome of the Foraminiferan Reticulomyxa filosa.</title>
        <authorList>
            <person name="Glockner G."/>
            <person name="Hulsmann N."/>
            <person name="Schleicher M."/>
            <person name="Noegel A.A."/>
            <person name="Eichinger L."/>
            <person name="Gallinger C."/>
            <person name="Pawlowski J."/>
            <person name="Sierra R."/>
            <person name="Euteneuer U."/>
            <person name="Pillet L."/>
            <person name="Moustafa A."/>
            <person name="Platzer M."/>
            <person name="Groth M."/>
            <person name="Szafranski K."/>
            <person name="Schliwa M."/>
        </authorList>
    </citation>
    <scope>NUCLEOTIDE SEQUENCE [LARGE SCALE GENOMIC DNA]</scope>
</reference>
<dbReference type="AlphaFoldDB" id="X6MW66"/>
<feature type="non-terminal residue" evidence="2">
    <location>
        <position position="1"/>
    </location>
</feature>
<name>X6MW66_RETFI</name>
<evidence type="ECO:0000313" key="2">
    <source>
        <dbReference type="EMBL" id="ETO18074.1"/>
    </source>
</evidence>